<keyword evidence="7" id="KW-1185">Reference proteome</keyword>
<dbReference type="Proteomes" id="UP000466794">
    <property type="component" value="Unassembled WGS sequence"/>
</dbReference>
<proteinExistence type="inferred from homology"/>
<sequence>MSIGLPEIRDLVDGEWGAPAVDLVLALEDPATGEEIGRARASAPEVLERALGAADAASGRIDADALDAIAAGLEARLDRLAELDAFATGVPLRQTELLAAIVPGSFRLAADQIRGGALRADRGPVEVHRLPLGPALCLVPWNAPAPMAAHKVANALAAGCPVILKVSELTPYSAVVLAEVIAEHVPAGMFQLVHGDAATGARLVADPRIKAVSFTGGVPGGREIATVSAPLLRPCQLELGGNNPLIVLPDADLDTAARMGAELLTTLNGQWCRALGRLIVPATRASEVTEAIGKRLEALRMGPPMERATELGPLVHSRHARGVRAALEGRAHRTYGTPPDRGNYLAPALLAEDLGEEVFGPVAGVVTYDSVEDVARLANAGPYGLEAYVCGADTEFALAVARRIRAGEVKVNGSSVMSLDLMTPRPAWGVSGLGEEGTAETLRFFTGARVVGVEGRFALHTS</sequence>
<keyword evidence="2 4" id="KW-0560">Oxidoreductase</keyword>
<accession>A0A7K1UUU4</accession>
<dbReference type="AlphaFoldDB" id="A0A7K1UUU4"/>
<feature type="domain" description="Aldehyde dehydrogenase" evidence="5">
    <location>
        <begin position="27"/>
        <end position="450"/>
    </location>
</feature>
<dbReference type="SUPFAM" id="SSF53720">
    <property type="entry name" value="ALDH-like"/>
    <property type="match status" value="1"/>
</dbReference>
<organism evidence="6 7">
    <name type="scientific">Nocardia terrae</name>
    <dbReference type="NCBI Taxonomy" id="2675851"/>
    <lineage>
        <taxon>Bacteria</taxon>
        <taxon>Bacillati</taxon>
        <taxon>Actinomycetota</taxon>
        <taxon>Actinomycetes</taxon>
        <taxon>Mycobacteriales</taxon>
        <taxon>Nocardiaceae</taxon>
        <taxon>Nocardia</taxon>
    </lineage>
</organism>
<dbReference type="Gene3D" id="3.40.605.10">
    <property type="entry name" value="Aldehyde Dehydrogenase, Chain A, domain 1"/>
    <property type="match status" value="1"/>
</dbReference>
<dbReference type="GO" id="GO:0016620">
    <property type="term" value="F:oxidoreductase activity, acting on the aldehyde or oxo group of donors, NAD or NADP as acceptor"/>
    <property type="evidence" value="ECO:0007669"/>
    <property type="project" value="InterPro"/>
</dbReference>
<dbReference type="EMBL" id="WRPP01000002">
    <property type="protein sequence ID" value="MVU78120.1"/>
    <property type="molecule type" value="Genomic_DNA"/>
</dbReference>
<evidence type="ECO:0000313" key="7">
    <source>
        <dbReference type="Proteomes" id="UP000466794"/>
    </source>
</evidence>
<evidence type="ECO:0000256" key="4">
    <source>
        <dbReference type="RuleBase" id="RU003345"/>
    </source>
</evidence>
<dbReference type="InterPro" id="IPR015590">
    <property type="entry name" value="Aldehyde_DH_dom"/>
</dbReference>
<dbReference type="InterPro" id="IPR016163">
    <property type="entry name" value="Ald_DH_C"/>
</dbReference>
<dbReference type="InterPro" id="IPR016161">
    <property type="entry name" value="Ald_DH/histidinol_DH"/>
</dbReference>
<reference evidence="6 7" key="1">
    <citation type="submission" date="2019-12" db="EMBL/GenBank/DDBJ databases">
        <title>Nocardia sp. nov. ET3-3 isolated from soil.</title>
        <authorList>
            <person name="Kanchanasin P."/>
            <person name="Tanasupawat S."/>
            <person name="Yuki M."/>
            <person name="Kudo T."/>
        </authorList>
    </citation>
    <scope>NUCLEOTIDE SEQUENCE [LARGE SCALE GENOMIC DNA]</scope>
    <source>
        <strain evidence="6 7">ET3-3</strain>
    </source>
</reference>
<gene>
    <name evidence="6" type="ORF">GPX89_12800</name>
</gene>
<evidence type="ECO:0000259" key="5">
    <source>
        <dbReference type="Pfam" id="PF00171"/>
    </source>
</evidence>
<feature type="active site" evidence="3">
    <location>
        <position position="238"/>
    </location>
</feature>
<evidence type="ECO:0000256" key="1">
    <source>
        <dbReference type="ARBA" id="ARBA00009986"/>
    </source>
</evidence>
<comment type="similarity">
    <text evidence="1 4">Belongs to the aldehyde dehydrogenase family.</text>
</comment>
<evidence type="ECO:0000256" key="3">
    <source>
        <dbReference type="PROSITE-ProRule" id="PRU10007"/>
    </source>
</evidence>
<dbReference type="Pfam" id="PF00171">
    <property type="entry name" value="Aldedh"/>
    <property type="match status" value="1"/>
</dbReference>
<dbReference type="PROSITE" id="PS00687">
    <property type="entry name" value="ALDEHYDE_DEHYDR_GLU"/>
    <property type="match status" value="1"/>
</dbReference>
<protein>
    <submittedName>
        <fullName evidence="6">Aldehyde dehydrogenase family protein</fullName>
    </submittedName>
</protein>
<dbReference type="InterPro" id="IPR029510">
    <property type="entry name" value="Ald_DH_CS_GLU"/>
</dbReference>
<name>A0A7K1UUU4_9NOCA</name>
<comment type="caution">
    <text evidence="6">The sequence shown here is derived from an EMBL/GenBank/DDBJ whole genome shotgun (WGS) entry which is preliminary data.</text>
</comment>
<dbReference type="PANTHER" id="PTHR42804">
    <property type="entry name" value="ALDEHYDE DEHYDROGENASE"/>
    <property type="match status" value="1"/>
</dbReference>
<dbReference type="PANTHER" id="PTHR42804:SF1">
    <property type="entry name" value="ALDEHYDE DEHYDROGENASE-RELATED"/>
    <property type="match status" value="1"/>
</dbReference>
<evidence type="ECO:0000313" key="6">
    <source>
        <dbReference type="EMBL" id="MVU78120.1"/>
    </source>
</evidence>
<dbReference type="InterPro" id="IPR016162">
    <property type="entry name" value="Ald_DH_N"/>
</dbReference>
<dbReference type="RefSeq" id="WP_157387677.1">
    <property type="nucleotide sequence ID" value="NZ_WRPP01000002.1"/>
</dbReference>
<dbReference type="Gene3D" id="3.40.309.10">
    <property type="entry name" value="Aldehyde Dehydrogenase, Chain A, domain 2"/>
    <property type="match status" value="1"/>
</dbReference>
<evidence type="ECO:0000256" key="2">
    <source>
        <dbReference type="ARBA" id="ARBA00023002"/>
    </source>
</evidence>